<organism evidence="1">
    <name type="scientific">Magallana gigas</name>
    <name type="common">Pacific oyster</name>
    <name type="synonym">Crassostrea gigas</name>
    <dbReference type="NCBI Taxonomy" id="29159"/>
    <lineage>
        <taxon>Eukaryota</taxon>
        <taxon>Metazoa</taxon>
        <taxon>Spiralia</taxon>
        <taxon>Lophotrochozoa</taxon>
        <taxon>Mollusca</taxon>
        <taxon>Bivalvia</taxon>
        <taxon>Autobranchia</taxon>
        <taxon>Pteriomorphia</taxon>
        <taxon>Ostreida</taxon>
        <taxon>Ostreoidea</taxon>
        <taxon>Ostreidae</taxon>
        <taxon>Magallana</taxon>
    </lineage>
</organism>
<protein>
    <submittedName>
        <fullName evidence="1">Uncharacterized protein</fullName>
    </submittedName>
</protein>
<dbReference type="InParanoid" id="K1Q1F3"/>
<dbReference type="AlphaFoldDB" id="K1Q1F3"/>
<evidence type="ECO:0000313" key="1">
    <source>
        <dbReference type="EMBL" id="EKC22615.1"/>
    </source>
</evidence>
<dbReference type="HOGENOM" id="CLU_2294348_0_0_1"/>
<dbReference type="EMBL" id="JH819162">
    <property type="protein sequence ID" value="EKC22615.1"/>
    <property type="molecule type" value="Genomic_DNA"/>
</dbReference>
<reference evidence="1" key="1">
    <citation type="journal article" date="2012" name="Nature">
        <title>The oyster genome reveals stress adaptation and complexity of shell formation.</title>
        <authorList>
            <person name="Zhang G."/>
            <person name="Fang X."/>
            <person name="Guo X."/>
            <person name="Li L."/>
            <person name="Luo R."/>
            <person name="Xu F."/>
            <person name="Yang P."/>
            <person name="Zhang L."/>
            <person name="Wang X."/>
            <person name="Qi H."/>
            <person name="Xiong Z."/>
            <person name="Que H."/>
            <person name="Xie Y."/>
            <person name="Holland P.W."/>
            <person name="Paps J."/>
            <person name="Zhu Y."/>
            <person name="Wu F."/>
            <person name="Chen Y."/>
            <person name="Wang J."/>
            <person name="Peng C."/>
            <person name="Meng J."/>
            <person name="Yang L."/>
            <person name="Liu J."/>
            <person name="Wen B."/>
            <person name="Zhang N."/>
            <person name="Huang Z."/>
            <person name="Zhu Q."/>
            <person name="Feng Y."/>
            <person name="Mount A."/>
            <person name="Hedgecock D."/>
            <person name="Xu Z."/>
            <person name="Liu Y."/>
            <person name="Domazet-Loso T."/>
            <person name="Du Y."/>
            <person name="Sun X."/>
            <person name="Zhang S."/>
            <person name="Liu B."/>
            <person name="Cheng P."/>
            <person name="Jiang X."/>
            <person name="Li J."/>
            <person name="Fan D."/>
            <person name="Wang W."/>
            <person name="Fu W."/>
            <person name="Wang T."/>
            <person name="Wang B."/>
            <person name="Zhang J."/>
            <person name="Peng Z."/>
            <person name="Li Y."/>
            <person name="Li N."/>
            <person name="Wang J."/>
            <person name="Chen M."/>
            <person name="He Y."/>
            <person name="Tan F."/>
            <person name="Song X."/>
            <person name="Zheng Q."/>
            <person name="Huang R."/>
            <person name="Yang H."/>
            <person name="Du X."/>
            <person name="Chen L."/>
            <person name="Yang M."/>
            <person name="Gaffney P.M."/>
            <person name="Wang S."/>
            <person name="Luo L."/>
            <person name="She Z."/>
            <person name="Ming Y."/>
            <person name="Huang W."/>
            <person name="Zhang S."/>
            <person name="Huang B."/>
            <person name="Zhang Y."/>
            <person name="Qu T."/>
            <person name="Ni P."/>
            <person name="Miao G."/>
            <person name="Wang J."/>
            <person name="Wang Q."/>
            <person name="Steinberg C.E."/>
            <person name="Wang H."/>
            <person name="Li N."/>
            <person name="Qian L."/>
            <person name="Zhang G."/>
            <person name="Li Y."/>
            <person name="Yang H."/>
            <person name="Liu X."/>
            <person name="Wang J."/>
            <person name="Yin Y."/>
            <person name="Wang J."/>
        </authorList>
    </citation>
    <scope>NUCLEOTIDE SEQUENCE [LARGE SCALE GENOMIC DNA]</scope>
    <source>
        <strain evidence="1">05x7-T-G4-1.051#20</strain>
    </source>
</reference>
<proteinExistence type="predicted"/>
<name>K1Q1F3_MAGGI</name>
<gene>
    <name evidence="1" type="ORF">CGI_10001885</name>
</gene>
<sequence>MSREPKRTEELEKSIADLSAQVLVMATEIRRIFSQRQYAPNTRGQNFRGSWRGRGRGLQPRFDRNLRTTDGWKANLQQLSAGKTYLRPPIRETKVRPSVRR</sequence>
<accession>K1Q1F3</accession>